<evidence type="ECO:0008006" key="2">
    <source>
        <dbReference type="Google" id="ProtNLM"/>
    </source>
</evidence>
<gene>
    <name evidence="1" type="ORF">KL86SPO_20502</name>
</gene>
<accession>A0A212LP41</accession>
<sequence length="61" mass="6937">MAQLNQMDLQHLRHMIGGHETVANKLEAYAQQCTDAQLKQMFQTDATAARSSKQKLMSFLQ</sequence>
<proteinExistence type="predicted"/>
<dbReference type="AlphaFoldDB" id="A0A212LP41"/>
<organism evidence="1">
    <name type="scientific">uncultured Sporomusa sp</name>
    <dbReference type="NCBI Taxonomy" id="307249"/>
    <lineage>
        <taxon>Bacteria</taxon>
        <taxon>Bacillati</taxon>
        <taxon>Bacillota</taxon>
        <taxon>Negativicutes</taxon>
        <taxon>Selenomonadales</taxon>
        <taxon>Sporomusaceae</taxon>
        <taxon>Sporomusa</taxon>
        <taxon>environmental samples</taxon>
    </lineage>
</organism>
<evidence type="ECO:0000313" key="1">
    <source>
        <dbReference type="EMBL" id="SCM79304.1"/>
    </source>
</evidence>
<name>A0A212LP41_9FIRM</name>
<reference evidence="1" key="1">
    <citation type="submission" date="2016-08" db="EMBL/GenBank/DDBJ databases">
        <authorList>
            <person name="Seilhamer J.J."/>
        </authorList>
    </citation>
    <scope>NUCLEOTIDE SEQUENCE</scope>
    <source>
        <strain evidence="1">86</strain>
    </source>
</reference>
<protein>
    <recommendedName>
        <fullName evidence="2">Coat F domain-containing protein</fullName>
    </recommendedName>
</protein>
<dbReference type="EMBL" id="FMJE01000002">
    <property type="protein sequence ID" value="SCM79304.1"/>
    <property type="molecule type" value="Genomic_DNA"/>
</dbReference>